<evidence type="ECO:0000256" key="2">
    <source>
        <dbReference type="SAM" id="SignalP"/>
    </source>
</evidence>
<evidence type="ECO:0000259" key="3">
    <source>
        <dbReference type="PROSITE" id="PS50015"/>
    </source>
</evidence>
<keyword evidence="1" id="KW-1015">Disulfide bond</keyword>
<gene>
    <name evidence="4" type="ORF">ACA1_103590</name>
</gene>
<evidence type="ECO:0000313" key="4">
    <source>
        <dbReference type="EMBL" id="ELR10971.1"/>
    </source>
</evidence>
<feature type="signal peptide" evidence="2">
    <location>
        <begin position="1"/>
        <end position="22"/>
    </location>
</feature>
<feature type="chain" id="PRO_5003990028" evidence="2">
    <location>
        <begin position="23"/>
        <end position="242"/>
    </location>
</feature>
<evidence type="ECO:0000313" key="5">
    <source>
        <dbReference type="Proteomes" id="UP000011083"/>
    </source>
</evidence>
<dbReference type="SMART" id="SM00741">
    <property type="entry name" value="SapB"/>
    <property type="match status" value="1"/>
</dbReference>
<keyword evidence="5" id="KW-1185">Reference proteome</keyword>
<feature type="domain" description="Saposin B-type" evidence="3">
    <location>
        <begin position="38"/>
        <end position="121"/>
    </location>
</feature>
<reference evidence="4 5" key="1">
    <citation type="journal article" date="2013" name="Genome Biol.">
        <title>Genome of Acanthamoeba castellanii highlights extensive lateral gene transfer and early evolution of tyrosine kinase signaling.</title>
        <authorList>
            <person name="Clarke M."/>
            <person name="Lohan A.J."/>
            <person name="Liu B."/>
            <person name="Lagkouvardos I."/>
            <person name="Roy S."/>
            <person name="Zafar N."/>
            <person name="Bertelli C."/>
            <person name="Schilde C."/>
            <person name="Kianianmomeni A."/>
            <person name="Burglin T.R."/>
            <person name="Frech C."/>
            <person name="Turcotte B."/>
            <person name="Kopec K.O."/>
            <person name="Synnott J.M."/>
            <person name="Choo C."/>
            <person name="Paponov I."/>
            <person name="Finkler A."/>
            <person name="Soon Heng Tan C."/>
            <person name="Hutchins A.P."/>
            <person name="Weinmeier T."/>
            <person name="Rattei T."/>
            <person name="Chu J.S."/>
            <person name="Gimenez G."/>
            <person name="Irimia M."/>
            <person name="Rigden D.J."/>
            <person name="Fitzpatrick D.A."/>
            <person name="Lorenzo-Morales J."/>
            <person name="Bateman A."/>
            <person name="Chiu C.H."/>
            <person name="Tang P."/>
            <person name="Hegemann P."/>
            <person name="Fromm H."/>
            <person name="Raoult D."/>
            <person name="Greub G."/>
            <person name="Miranda-Saavedra D."/>
            <person name="Chen N."/>
            <person name="Nash P."/>
            <person name="Ginger M.L."/>
            <person name="Horn M."/>
            <person name="Schaap P."/>
            <person name="Caler L."/>
            <person name="Loftus B."/>
        </authorList>
    </citation>
    <scope>NUCLEOTIDE SEQUENCE [LARGE SCALE GENOMIC DNA]</scope>
    <source>
        <strain evidence="4 5">Neff</strain>
    </source>
</reference>
<dbReference type="OMA" id="NGQCMSH"/>
<protein>
    <submittedName>
        <fullName evidence="4">Countin family protein</fullName>
    </submittedName>
</protein>
<dbReference type="SUPFAM" id="SSF47862">
    <property type="entry name" value="Saposin"/>
    <property type="match status" value="1"/>
</dbReference>
<dbReference type="GeneID" id="14911387"/>
<dbReference type="VEuPathDB" id="AmoebaDB:ACA1_103590"/>
<name>L8GFK8_ACACF</name>
<sequence>MQRSVCFVLLAALALLITFTAASQLSLVPTGATASTAPGEWCPTCIDFLSQVIDQLLEIIANGGVIGSCNQLCSQLDGDEGLVCQLLCDYVGIEALVDLVDEVDPDPIYICEELSVCPISTNSSASFSQFETSPEKGTQGTTFVVALTFVVNSTIGTGELVVSVLPPGAPPALSVDAVELLLNVGPGPYSYKIKVTTDPSEQEPWLPGKYAVTGLVCEGSCGSTHPYAKTLAKAQSAFTITA</sequence>
<dbReference type="RefSeq" id="XP_004332984.1">
    <property type="nucleotide sequence ID" value="XM_004332936.1"/>
</dbReference>
<dbReference type="InterPro" id="IPR011001">
    <property type="entry name" value="Saposin-like"/>
</dbReference>
<accession>L8GFK8</accession>
<dbReference type="AlphaFoldDB" id="L8GFK8"/>
<organism evidence="4 5">
    <name type="scientific">Acanthamoeba castellanii (strain ATCC 30010 / Neff)</name>
    <dbReference type="NCBI Taxonomy" id="1257118"/>
    <lineage>
        <taxon>Eukaryota</taxon>
        <taxon>Amoebozoa</taxon>
        <taxon>Discosea</taxon>
        <taxon>Longamoebia</taxon>
        <taxon>Centramoebida</taxon>
        <taxon>Acanthamoebidae</taxon>
        <taxon>Acanthamoeba</taxon>
    </lineage>
</organism>
<dbReference type="KEGG" id="acan:ACA1_103590"/>
<keyword evidence="2" id="KW-0732">Signal</keyword>
<proteinExistence type="predicted"/>
<dbReference type="PROSITE" id="PS50015">
    <property type="entry name" value="SAP_B"/>
    <property type="match status" value="1"/>
</dbReference>
<dbReference type="Proteomes" id="UP000011083">
    <property type="component" value="Unassembled WGS sequence"/>
</dbReference>
<dbReference type="EMBL" id="KB008169">
    <property type="protein sequence ID" value="ELR10971.1"/>
    <property type="molecule type" value="Genomic_DNA"/>
</dbReference>
<dbReference type="InterPro" id="IPR008139">
    <property type="entry name" value="SaposinB_dom"/>
</dbReference>
<dbReference type="OrthoDB" id="17754at2759"/>
<evidence type="ECO:0000256" key="1">
    <source>
        <dbReference type="ARBA" id="ARBA00023157"/>
    </source>
</evidence>